<keyword evidence="5 7" id="KW-1133">Transmembrane helix</keyword>
<dbReference type="NCBIfam" id="TIGR01297">
    <property type="entry name" value="CDF"/>
    <property type="match status" value="1"/>
</dbReference>
<sequence length="388" mass="43320">MFKFISKKIIKNYNDYNNPKVREQYGMLCSIVSIACNIVLVIFKLTMGAITHSIAIQADGLNNLSDVGSNLASLFGFKLANRHPDSEHPYGHGRIEYVAGLIIAFLILLVGFQALKDSIFKIIAPEKVTFTIVAVVILIVSILIKLWMAMFNRTVSKNINSATLMAASQDSLNDVMATSATLISLILSLYTDLPVDGIMGAVVSIIVLKAGIDIFKDTVDPLLGMAPDKELINEIEEYILSYPEALGIHDLMMHDYGPGRKFLTLHVEVDCNDNIMAVHDAMDLIERSMLEKYHILTTIHMDPVDTNDALTNELKQVVLGVVKGINKEYSIHDFRIVTGPTHTNLIFDVMIPSNDEIKHKVLKEEINTKLRAINPNYYTVMQIEHSFI</sequence>
<evidence type="ECO:0000256" key="2">
    <source>
        <dbReference type="ARBA" id="ARBA00008114"/>
    </source>
</evidence>
<feature type="domain" description="Cation efflux protein transmembrane" evidence="8">
    <location>
        <begin position="31"/>
        <end position="223"/>
    </location>
</feature>
<evidence type="ECO:0000256" key="1">
    <source>
        <dbReference type="ARBA" id="ARBA00004141"/>
    </source>
</evidence>
<dbReference type="Pfam" id="PF16916">
    <property type="entry name" value="ZT_dimer"/>
    <property type="match status" value="1"/>
</dbReference>
<comment type="subcellular location">
    <subcellularLocation>
        <location evidence="1">Membrane</location>
        <topology evidence="1">Multi-pass membrane protein</topology>
    </subcellularLocation>
</comment>
<evidence type="ECO:0000256" key="5">
    <source>
        <dbReference type="ARBA" id="ARBA00022989"/>
    </source>
</evidence>
<keyword evidence="3" id="KW-0813">Transport</keyword>
<reference evidence="10" key="2">
    <citation type="submission" date="2023-01" db="EMBL/GenBank/DDBJ databases">
        <title>Human gut microbiome strain richness.</title>
        <authorList>
            <person name="Chen-Liaw A."/>
        </authorList>
    </citation>
    <scope>NUCLEOTIDE SEQUENCE</scope>
    <source>
        <strain evidence="10">1001217st2_G6_1001217B_191108</strain>
    </source>
</reference>
<dbReference type="RefSeq" id="WP_003537412.1">
    <property type="nucleotide sequence ID" value="NZ_AP031443.1"/>
</dbReference>
<proteinExistence type="inferred from homology"/>
<dbReference type="SUPFAM" id="SSF161111">
    <property type="entry name" value="Cation efflux protein transmembrane domain-like"/>
    <property type="match status" value="1"/>
</dbReference>
<evidence type="ECO:0000256" key="7">
    <source>
        <dbReference type="SAM" id="Phobius"/>
    </source>
</evidence>
<protein>
    <submittedName>
        <fullName evidence="10">Cation diffusion facilitator family transporter</fullName>
    </submittedName>
    <submittedName>
        <fullName evidence="11">Cation transporter</fullName>
    </submittedName>
</protein>
<gene>
    <name evidence="11" type="ORF">DXB93_04765</name>
    <name evidence="10" type="ORF">PM738_17360</name>
</gene>
<dbReference type="Pfam" id="PF01545">
    <property type="entry name" value="Cation_efflux"/>
    <property type="match status" value="1"/>
</dbReference>
<dbReference type="EMBL" id="QUSL01000005">
    <property type="protein sequence ID" value="RGD86483.1"/>
    <property type="molecule type" value="Genomic_DNA"/>
</dbReference>
<dbReference type="GeneID" id="64195473"/>
<organism evidence="11 12">
    <name type="scientific">Thomasclavelia ramosa</name>
    <dbReference type="NCBI Taxonomy" id="1547"/>
    <lineage>
        <taxon>Bacteria</taxon>
        <taxon>Bacillati</taxon>
        <taxon>Bacillota</taxon>
        <taxon>Erysipelotrichia</taxon>
        <taxon>Erysipelotrichales</taxon>
        <taxon>Coprobacillaceae</taxon>
        <taxon>Thomasclavelia</taxon>
    </lineage>
</organism>
<dbReference type="InterPro" id="IPR027469">
    <property type="entry name" value="Cation_efflux_TMD_sf"/>
</dbReference>
<evidence type="ECO:0000256" key="3">
    <source>
        <dbReference type="ARBA" id="ARBA00022448"/>
    </source>
</evidence>
<feature type="transmembrane region" description="Helical" evidence="7">
    <location>
        <begin position="25"/>
        <end position="43"/>
    </location>
</feature>
<evidence type="ECO:0000256" key="6">
    <source>
        <dbReference type="ARBA" id="ARBA00023136"/>
    </source>
</evidence>
<evidence type="ECO:0000259" key="9">
    <source>
        <dbReference type="Pfam" id="PF16916"/>
    </source>
</evidence>
<dbReference type="Gene3D" id="1.20.1510.10">
    <property type="entry name" value="Cation efflux protein transmembrane domain"/>
    <property type="match status" value="1"/>
</dbReference>
<dbReference type="InterPro" id="IPR036837">
    <property type="entry name" value="Cation_efflux_CTD_sf"/>
</dbReference>
<reference evidence="11 12" key="1">
    <citation type="submission" date="2018-08" db="EMBL/GenBank/DDBJ databases">
        <title>A genome reference for cultivated species of the human gut microbiota.</title>
        <authorList>
            <person name="Zou Y."/>
            <person name="Xue W."/>
            <person name="Luo G."/>
        </authorList>
    </citation>
    <scope>NUCLEOTIDE SEQUENCE [LARGE SCALE GENOMIC DNA]</scope>
    <source>
        <strain evidence="11 12">OM06-4</strain>
    </source>
</reference>
<dbReference type="EMBL" id="JAQLKE010000044">
    <property type="protein sequence ID" value="MDB7085573.1"/>
    <property type="molecule type" value="Genomic_DNA"/>
</dbReference>
<keyword evidence="6 7" id="KW-0472">Membrane</keyword>
<dbReference type="Proteomes" id="UP000261032">
    <property type="component" value="Unassembled WGS sequence"/>
</dbReference>
<dbReference type="InterPro" id="IPR027470">
    <property type="entry name" value="Cation_efflux_CTD"/>
</dbReference>
<comment type="similarity">
    <text evidence="2">Belongs to the cation diffusion facilitator (CDF) transporter (TC 2.A.4) family.</text>
</comment>
<feature type="domain" description="Cation efflux protein cytoplasmic" evidence="9">
    <location>
        <begin position="227"/>
        <end position="303"/>
    </location>
</feature>
<dbReference type="SUPFAM" id="SSF160240">
    <property type="entry name" value="Cation efflux protein cytoplasmic domain-like"/>
    <property type="match status" value="1"/>
</dbReference>
<dbReference type="InterPro" id="IPR058533">
    <property type="entry name" value="Cation_efflux_TM"/>
</dbReference>
<feature type="transmembrane region" description="Helical" evidence="7">
    <location>
        <begin position="97"/>
        <end position="116"/>
    </location>
</feature>
<dbReference type="GO" id="GO:0008324">
    <property type="term" value="F:monoatomic cation transmembrane transporter activity"/>
    <property type="evidence" value="ECO:0007669"/>
    <property type="project" value="InterPro"/>
</dbReference>
<feature type="transmembrane region" description="Helical" evidence="7">
    <location>
        <begin position="128"/>
        <end position="151"/>
    </location>
</feature>
<dbReference type="FunFam" id="1.20.1510.10:FF:000006">
    <property type="entry name" value="Divalent cation efflux transporter"/>
    <property type="match status" value="1"/>
</dbReference>
<evidence type="ECO:0000259" key="8">
    <source>
        <dbReference type="Pfam" id="PF01545"/>
    </source>
</evidence>
<accession>A0A3E3AJ21</accession>
<dbReference type="Proteomes" id="UP001211987">
    <property type="component" value="Unassembled WGS sequence"/>
</dbReference>
<dbReference type="AlphaFoldDB" id="A0A3E3AJ21"/>
<dbReference type="PANTHER" id="PTHR43840">
    <property type="entry name" value="MITOCHONDRIAL METAL TRANSPORTER 1-RELATED"/>
    <property type="match status" value="1"/>
</dbReference>
<comment type="caution">
    <text evidence="11">The sequence shown here is derived from an EMBL/GenBank/DDBJ whole genome shotgun (WGS) entry which is preliminary data.</text>
</comment>
<dbReference type="GO" id="GO:0016020">
    <property type="term" value="C:membrane"/>
    <property type="evidence" value="ECO:0007669"/>
    <property type="project" value="UniProtKB-SubCell"/>
</dbReference>
<dbReference type="InterPro" id="IPR050291">
    <property type="entry name" value="CDF_Transporter"/>
</dbReference>
<name>A0A3E3AJ21_9FIRM</name>
<evidence type="ECO:0000256" key="4">
    <source>
        <dbReference type="ARBA" id="ARBA00022692"/>
    </source>
</evidence>
<evidence type="ECO:0000313" key="12">
    <source>
        <dbReference type="Proteomes" id="UP000261032"/>
    </source>
</evidence>
<dbReference type="Gene3D" id="3.30.70.1350">
    <property type="entry name" value="Cation efflux protein, cytoplasmic domain"/>
    <property type="match status" value="1"/>
</dbReference>
<dbReference type="PANTHER" id="PTHR43840:SF50">
    <property type="entry name" value="MANGANESE EFFLUX SYSTEM PROTEIN MNES"/>
    <property type="match status" value="1"/>
</dbReference>
<keyword evidence="4 7" id="KW-0812">Transmembrane</keyword>
<evidence type="ECO:0000313" key="10">
    <source>
        <dbReference type="EMBL" id="MDB7085573.1"/>
    </source>
</evidence>
<dbReference type="InterPro" id="IPR002524">
    <property type="entry name" value="Cation_efflux"/>
</dbReference>
<evidence type="ECO:0000313" key="11">
    <source>
        <dbReference type="EMBL" id="RGD86483.1"/>
    </source>
</evidence>